<dbReference type="InterPro" id="IPR050382">
    <property type="entry name" value="MFS_Na/Anion_cotransporter"/>
</dbReference>
<dbReference type="InterPro" id="IPR020846">
    <property type="entry name" value="MFS_dom"/>
</dbReference>
<evidence type="ECO:0000313" key="10">
    <source>
        <dbReference type="Proteomes" id="UP000245119"/>
    </source>
</evidence>
<gene>
    <name evidence="9" type="ORF">C0Q70_07921</name>
</gene>
<evidence type="ECO:0000256" key="2">
    <source>
        <dbReference type="ARBA" id="ARBA00022448"/>
    </source>
</evidence>
<feature type="transmembrane region" description="Helical" evidence="7">
    <location>
        <begin position="389"/>
        <end position="407"/>
    </location>
</feature>
<dbReference type="Gene3D" id="1.20.1250.20">
    <property type="entry name" value="MFS general substrate transporter like domains"/>
    <property type="match status" value="2"/>
</dbReference>
<evidence type="ECO:0000256" key="7">
    <source>
        <dbReference type="SAM" id="Phobius"/>
    </source>
</evidence>
<feature type="transmembrane region" description="Helical" evidence="7">
    <location>
        <begin position="100"/>
        <end position="118"/>
    </location>
</feature>
<dbReference type="EMBL" id="PZQS01000004">
    <property type="protein sequence ID" value="PVD32482.1"/>
    <property type="molecule type" value="Genomic_DNA"/>
</dbReference>
<dbReference type="OrthoDB" id="2985014at2759"/>
<feature type="transmembrane region" description="Helical" evidence="7">
    <location>
        <begin position="288"/>
        <end position="307"/>
    </location>
</feature>
<dbReference type="InterPro" id="IPR011701">
    <property type="entry name" value="MFS"/>
</dbReference>
<comment type="subcellular location">
    <subcellularLocation>
        <location evidence="1">Membrane</location>
        <topology evidence="1">Multi-pass membrane protein</topology>
    </subcellularLocation>
</comment>
<feature type="transmembrane region" description="Helical" evidence="7">
    <location>
        <begin position="364"/>
        <end position="383"/>
    </location>
</feature>
<feature type="transmembrane region" description="Helical" evidence="7">
    <location>
        <begin position="458"/>
        <end position="478"/>
    </location>
</feature>
<dbReference type="PANTHER" id="PTHR11662:SF454">
    <property type="entry name" value="SIALIN-LIKE"/>
    <property type="match status" value="1"/>
</dbReference>
<evidence type="ECO:0000256" key="6">
    <source>
        <dbReference type="ARBA" id="ARBA00023136"/>
    </source>
</evidence>
<dbReference type="PANTHER" id="PTHR11662">
    <property type="entry name" value="SOLUTE CARRIER FAMILY 17"/>
    <property type="match status" value="1"/>
</dbReference>
<dbReference type="FunFam" id="1.20.1250.20:FF:000003">
    <property type="entry name" value="Solute carrier family 17 member 3"/>
    <property type="match status" value="1"/>
</dbReference>
<feature type="transmembrane region" description="Helical" evidence="7">
    <location>
        <begin position="419"/>
        <end position="446"/>
    </location>
</feature>
<evidence type="ECO:0000256" key="1">
    <source>
        <dbReference type="ARBA" id="ARBA00004141"/>
    </source>
</evidence>
<evidence type="ECO:0000256" key="3">
    <source>
        <dbReference type="ARBA" id="ARBA00022692"/>
    </source>
</evidence>
<dbReference type="SUPFAM" id="SSF103473">
    <property type="entry name" value="MFS general substrate transporter"/>
    <property type="match status" value="1"/>
</dbReference>
<name>A0A2T7PGD3_POMCA</name>
<feature type="transmembrane region" description="Helical" evidence="7">
    <location>
        <begin position="223"/>
        <end position="246"/>
    </location>
</feature>
<proteinExistence type="predicted"/>
<keyword evidence="2" id="KW-0813">Transport</keyword>
<sequence>MCGKRVSASSGDALILPKDDENTKDVLHRRPTFGTRHALVTWAFLGFAVMYILRVNMTITLVAMTTNSSGMNLNLPNSSDCIYASTAESSNRNYTAEFDWSNTVQGFVLSAFYYGYFASQIPASFLVRCFGGRTVLGISLMICSALSLLTPEAARFSVWALICVRALQGCSQGLVFPSMQLLLSKWAPSAERSQMVAFTYSGCQAGTVVGILVAGILCSTNSLGWPSVFYIFGGAGILWALGWLLFAHETPAHHPRITDSERYFIESTVGRHPYQLQTPWRAILTSPALYAIMGAHFANDWGCFALMTCLPKFMKEVLNFDINENGILSSLPYLVMWIVNFVAGPLADHLRKPNRLSTAVVRKLMVSVGLFGPAVALLVTTYLPGCQRTLTVSLLTLAMGFSGFTIAGHSVNHLDIAPAFAAVLFALTNTVGTISGLIGPALVGVLTEKHETRSQWNIFFIVSGSIYSIGGLIFVLLARGELQDWAKMKDLEASVSVLPSEYGSIQKG</sequence>
<keyword evidence="10" id="KW-1185">Reference proteome</keyword>
<feature type="transmembrane region" description="Helical" evidence="7">
    <location>
        <begin position="327"/>
        <end position="343"/>
    </location>
</feature>
<keyword evidence="3 7" id="KW-0812">Transmembrane</keyword>
<keyword evidence="4" id="KW-0769">Symport</keyword>
<feature type="transmembrane region" description="Helical" evidence="7">
    <location>
        <begin position="197"/>
        <end position="217"/>
    </location>
</feature>
<keyword evidence="6 7" id="KW-0472">Membrane</keyword>
<organism evidence="9 10">
    <name type="scientific">Pomacea canaliculata</name>
    <name type="common">Golden apple snail</name>
    <dbReference type="NCBI Taxonomy" id="400727"/>
    <lineage>
        <taxon>Eukaryota</taxon>
        <taxon>Metazoa</taxon>
        <taxon>Spiralia</taxon>
        <taxon>Lophotrochozoa</taxon>
        <taxon>Mollusca</taxon>
        <taxon>Gastropoda</taxon>
        <taxon>Caenogastropoda</taxon>
        <taxon>Architaenioglossa</taxon>
        <taxon>Ampullarioidea</taxon>
        <taxon>Ampullariidae</taxon>
        <taxon>Pomacea</taxon>
    </lineage>
</organism>
<feature type="transmembrane region" description="Helical" evidence="7">
    <location>
        <begin position="39"/>
        <end position="64"/>
    </location>
</feature>
<dbReference type="PROSITE" id="PS50850">
    <property type="entry name" value="MFS"/>
    <property type="match status" value="1"/>
</dbReference>
<feature type="transmembrane region" description="Helical" evidence="7">
    <location>
        <begin position="130"/>
        <end position="150"/>
    </location>
</feature>
<dbReference type="GO" id="GO:0015293">
    <property type="term" value="F:symporter activity"/>
    <property type="evidence" value="ECO:0007669"/>
    <property type="project" value="UniProtKB-KW"/>
</dbReference>
<accession>A0A2T7PGD3</accession>
<evidence type="ECO:0000259" key="8">
    <source>
        <dbReference type="PROSITE" id="PS50850"/>
    </source>
</evidence>
<evidence type="ECO:0000313" key="9">
    <source>
        <dbReference type="EMBL" id="PVD32482.1"/>
    </source>
</evidence>
<evidence type="ECO:0000256" key="5">
    <source>
        <dbReference type="ARBA" id="ARBA00022989"/>
    </source>
</evidence>
<dbReference type="CDD" id="cd17318">
    <property type="entry name" value="MFS_SLC17"/>
    <property type="match status" value="1"/>
</dbReference>
<dbReference type="GO" id="GO:0016324">
    <property type="term" value="C:apical plasma membrane"/>
    <property type="evidence" value="ECO:0007669"/>
    <property type="project" value="TreeGrafter"/>
</dbReference>
<feature type="domain" description="Major facilitator superfamily (MFS) profile" evidence="8">
    <location>
        <begin position="58"/>
        <end position="482"/>
    </location>
</feature>
<dbReference type="Proteomes" id="UP000245119">
    <property type="component" value="Linkage Group LG4"/>
</dbReference>
<comment type="caution">
    <text evidence="9">The sequence shown here is derived from an EMBL/GenBank/DDBJ whole genome shotgun (WGS) entry which is preliminary data.</text>
</comment>
<protein>
    <recommendedName>
        <fullName evidence="8">Major facilitator superfamily (MFS) profile domain-containing protein</fullName>
    </recommendedName>
</protein>
<dbReference type="FunFam" id="1.20.1250.20:FF:000423">
    <property type="entry name" value="Putative inorganic phosphate cotransporter-like Protein"/>
    <property type="match status" value="1"/>
</dbReference>
<evidence type="ECO:0000256" key="4">
    <source>
        <dbReference type="ARBA" id="ARBA00022847"/>
    </source>
</evidence>
<keyword evidence="5 7" id="KW-1133">Transmembrane helix</keyword>
<dbReference type="GO" id="GO:0006820">
    <property type="term" value="P:monoatomic anion transport"/>
    <property type="evidence" value="ECO:0007669"/>
    <property type="project" value="TreeGrafter"/>
</dbReference>
<reference evidence="9 10" key="1">
    <citation type="submission" date="2018-04" db="EMBL/GenBank/DDBJ databases">
        <title>The genome of golden apple snail Pomacea canaliculata provides insight into stress tolerance and invasive adaptation.</title>
        <authorList>
            <person name="Liu C."/>
            <person name="Liu B."/>
            <person name="Ren Y."/>
            <person name="Zhang Y."/>
            <person name="Wang H."/>
            <person name="Li S."/>
            <person name="Jiang F."/>
            <person name="Yin L."/>
            <person name="Zhang G."/>
            <person name="Qian W."/>
            <person name="Fan W."/>
        </authorList>
    </citation>
    <scope>NUCLEOTIDE SEQUENCE [LARGE SCALE GENOMIC DNA]</scope>
    <source>
        <strain evidence="9">SZHN2017</strain>
        <tissue evidence="9">Muscle</tissue>
    </source>
</reference>
<dbReference type="InterPro" id="IPR036259">
    <property type="entry name" value="MFS_trans_sf"/>
</dbReference>
<dbReference type="STRING" id="400727.A0A2T7PGD3"/>
<dbReference type="Pfam" id="PF07690">
    <property type="entry name" value="MFS_1"/>
    <property type="match status" value="1"/>
</dbReference>
<dbReference type="AlphaFoldDB" id="A0A2T7PGD3"/>